<dbReference type="GO" id="GO:0004311">
    <property type="term" value="F:geranylgeranyl diphosphate synthase activity"/>
    <property type="evidence" value="ECO:0007669"/>
    <property type="project" value="InterPro"/>
</dbReference>
<gene>
    <name evidence="2" type="ORF">BTO08_16550</name>
</gene>
<reference evidence="2 3" key="1">
    <citation type="submission" date="2016-12" db="EMBL/GenBank/DDBJ databases">
        <title>Diversity of luminous bacteria.</title>
        <authorList>
            <person name="Yoshizawa S."/>
            <person name="Kogure K."/>
        </authorList>
    </citation>
    <scope>NUCLEOTIDE SEQUENCE [LARGE SCALE GENOMIC DNA]</scope>
    <source>
        <strain evidence="2 3">LC1-200</strain>
    </source>
</reference>
<dbReference type="SFLD" id="SFLDG01018">
    <property type="entry name" value="Squalene/Phytoene_Synthase_Lik"/>
    <property type="match status" value="1"/>
</dbReference>
<dbReference type="SUPFAM" id="SSF48576">
    <property type="entry name" value="Terpenoid synthases"/>
    <property type="match status" value="1"/>
</dbReference>
<dbReference type="OrthoDB" id="9807580at2"/>
<dbReference type="SFLD" id="SFLDS00005">
    <property type="entry name" value="Isoprenoid_Synthase_Type_I"/>
    <property type="match status" value="1"/>
</dbReference>
<dbReference type="RefSeq" id="WP_105061723.1">
    <property type="nucleotide sequence ID" value="NZ_MSCJ01000003.1"/>
</dbReference>
<dbReference type="SFLD" id="SFLDG01212">
    <property type="entry name" value="Phytoene_synthase_like"/>
    <property type="match status" value="1"/>
</dbReference>
<evidence type="ECO:0000256" key="1">
    <source>
        <dbReference type="ARBA" id="ARBA00022679"/>
    </source>
</evidence>
<dbReference type="GO" id="GO:0051996">
    <property type="term" value="F:squalene synthase [NAD(P)H] activity"/>
    <property type="evidence" value="ECO:0007669"/>
    <property type="project" value="InterPro"/>
</dbReference>
<protein>
    <submittedName>
        <fullName evidence="2">Phytoene synthase</fullName>
    </submittedName>
</protein>
<dbReference type="InterPro" id="IPR044843">
    <property type="entry name" value="Trans_IPPS_bact-type"/>
</dbReference>
<organism evidence="2 3">
    <name type="scientific">Photobacterium angustum</name>
    <dbReference type="NCBI Taxonomy" id="661"/>
    <lineage>
        <taxon>Bacteria</taxon>
        <taxon>Pseudomonadati</taxon>
        <taxon>Pseudomonadota</taxon>
        <taxon>Gammaproteobacteria</taxon>
        <taxon>Vibrionales</taxon>
        <taxon>Vibrionaceae</taxon>
        <taxon>Photobacterium</taxon>
    </lineage>
</organism>
<dbReference type="Proteomes" id="UP000238730">
    <property type="component" value="Unassembled WGS sequence"/>
</dbReference>
<keyword evidence="1" id="KW-0808">Transferase</keyword>
<dbReference type="Pfam" id="PF00494">
    <property type="entry name" value="SQS_PSY"/>
    <property type="match status" value="1"/>
</dbReference>
<dbReference type="InterPro" id="IPR002060">
    <property type="entry name" value="Squ/phyt_synthse"/>
</dbReference>
<name>A0A2S7VIU0_PHOAN</name>
<dbReference type="PROSITE" id="PS01045">
    <property type="entry name" value="SQUALEN_PHYTOEN_SYN_2"/>
    <property type="match status" value="1"/>
</dbReference>
<dbReference type="Gene3D" id="1.10.600.10">
    <property type="entry name" value="Farnesyl Diphosphate Synthase"/>
    <property type="match status" value="1"/>
</dbReference>
<dbReference type="GO" id="GO:0016117">
    <property type="term" value="P:carotenoid biosynthetic process"/>
    <property type="evidence" value="ECO:0007669"/>
    <property type="project" value="UniProtKB-ARBA"/>
</dbReference>
<evidence type="ECO:0000313" key="3">
    <source>
        <dbReference type="Proteomes" id="UP000238730"/>
    </source>
</evidence>
<evidence type="ECO:0000313" key="2">
    <source>
        <dbReference type="EMBL" id="PQJ61875.1"/>
    </source>
</evidence>
<dbReference type="PANTHER" id="PTHR31480">
    <property type="entry name" value="BIFUNCTIONAL LYCOPENE CYCLASE/PHYTOENE SYNTHASE"/>
    <property type="match status" value="1"/>
</dbReference>
<accession>A0A2S7VIU0</accession>
<dbReference type="InterPro" id="IPR008949">
    <property type="entry name" value="Isoprenoid_synthase_dom_sf"/>
</dbReference>
<dbReference type="EMBL" id="MSCJ01000003">
    <property type="protein sequence ID" value="PQJ61875.1"/>
    <property type="molecule type" value="Genomic_DNA"/>
</dbReference>
<sequence>MTEFSQSTIVSQLSVAFLQGGHKVTAKHGKTFYFASLFMGKRHAERSYCLYQFCRYLDDLADNQGNSSSKLNQFRQRLIENKTERDTVFLTESFELPINPILDLIDGFLFDQNEPAIDSKRELLTYCYRVAGTVGIMMCHALEVDDRAAFKYAIDLGIAMQLTNIARDVFEDAQLGRRYVPSTWLHGMTPLEIEQAPSHHCDIFHARKKLLSLAEQYYSSGMSGLSYLPKQSRLSIYIAAKCYQAIGFQIEREPDFTVRATVSMAKKCALTAKCMLHFILSNGTRRWHRPHDKGLHTNIVNVLGL</sequence>
<proteinExistence type="predicted"/>
<dbReference type="InterPro" id="IPR033904">
    <property type="entry name" value="Trans_IPPS_HH"/>
</dbReference>
<comment type="caution">
    <text evidence="2">The sequence shown here is derived from an EMBL/GenBank/DDBJ whole genome shotgun (WGS) entry which is preliminary data.</text>
</comment>
<dbReference type="AlphaFoldDB" id="A0A2S7VIU0"/>
<dbReference type="CDD" id="cd00683">
    <property type="entry name" value="Trans_IPPS_HH"/>
    <property type="match status" value="1"/>
</dbReference>
<dbReference type="InterPro" id="IPR019845">
    <property type="entry name" value="Squalene/phytoene_synthase_CS"/>
</dbReference>